<dbReference type="Proteomes" id="UP000001312">
    <property type="component" value="Unassembled WGS sequence"/>
</dbReference>
<reference evidence="2" key="1">
    <citation type="journal article" date="2011" name="PLoS Genet.">
        <title>Genomic analysis of the necrotrophic fungal pathogens Sclerotinia sclerotiorum and Botrytis cinerea.</title>
        <authorList>
            <person name="Amselem J."/>
            <person name="Cuomo C.A."/>
            <person name="van Kan J.A."/>
            <person name="Viaud M."/>
            <person name="Benito E.P."/>
            <person name="Couloux A."/>
            <person name="Coutinho P.M."/>
            <person name="de Vries R.P."/>
            <person name="Dyer P.S."/>
            <person name="Fillinger S."/>
            <person name="Fournier E."/>
            <person name="Gout L."/>
            <person name="Hahn M."/>
            <person name="Kohn L."/>
            <person name="Lapalu N."/>
            <person name="Plummer K.M."/>
            <person name="Pradier J.M."/>
            <person name="Quevillon E."/>
            <person name="Sharon A."/>
            <person name="Simon A."/>
            <person name="ten Have A."/>
            <person name="Tudzynski B."/>
            <person name="Tudzynski P."/>
            <person name="Wincker P."/>
            <person name="Andrew M."/>
            <person name="Anthouard V."/>
            <person name="Beever R.E."/>
            <person name="Beffa R."/>
            <person name="Benoit I."/>
            <person name="Bouzid O."/>
            <person name="Brault B."/>
            <person name="Chen Z."/>
            <person name="Choquer M."/>
            <person name="Collemare J."/>
            <person name="Cotton P."/>
            <person name="Danchin E.G."/>
            <person name="Da Silva C."/>
            <person name="Gautier A."/>
            <person name="Giraud C."/>
            <person name="Giraud T."/>
            <person name="Gonzalez C."/>
            <person name="Grossetete S."/>
            <person name="Guldener U."/>
            <person name="Henrissat B."/>
            <person name="Howlett B.J."/>
            <person name="Kodira C."/>
            <person name="Kretschmer M."/>
            <person name="Lappartient A."/>
            <person name="Leroch M."/>
            <person name="Levis C."/>
            <person name="Mauceli E."/>
            <person name="Neuveglise C."/>
            <person name="Oeser B."/>
            <person name="Pearson M."/>
            <person name="Poulain J."/>
            <person name="Poussereau N."/>
            <person name="Quesneville H."/>
            <person name="Rascle C."/>
            <person name="Schumacher J."/>
            <person name="Segurens B."/>
            <person name="Sexton A."/>
            <person name="Silva E."/>
            <person name="Sirven C."/>
            <person name="Soanes D.M."/>
            <person name="Talbot N.J."/>
            <person name="Templeton M."/>
            <person name="Yandava C."/>
            <person name="Yarden O."/>
            <person name="Zeng Q."/>
            <person name="Rollins J.A."/>
            <person name="Lebrun M.H."/>
            <person name="Dickman M."/>
        </authorList>
    </citation>
    <scope>NUCLEOTIDE SEQUENCE [LARGE SCALE GENOMIC DNA]</scope>
    <source>
        <strain evidence="2">ATCC 18683 / 1980 / Ss-1</strain>
    </source>
</reference>
<dbReference type="InParanoid" id="A7F4Q5"/>
<gene>
    <name evidence="1" type="ORF">SS1G_12580</name>
</gene>
<sequence length="72" mass="8223">MTSDFDFKVKNNVFDAQLLVGQSCVAPFKCKNDKSSERGIDGYSEQLLAISRRDLQVISQHQFPYIPLRDLT</sequence>
<evidence type="ECO:0000313" key="1">
    <source>
        <dbReference type="EMBL" id="EDN97726.1"/>
    </source>
</evidence>
<proteinExistence type="predicted"/>
<dbReference type="HOGENOM" id="CLU_2723741_0_0_1"/>
<organism evidence="1 2">
    <name type="scientific">Sclerotinia sclerotiorum (strain ATCC 18683 / 1980 / Ss-1)</name>
    <name type="common">White mold</name>
    <name type="synonym">Whetzelinia sclerotiorum</name>
    <dbReference type="NCBI Taxonomy" id="665079"/>
    <lineage>
        <taxon>Eukaryota</taxon>
        <taxon>Fungi</taxon>
        <taxon>Dikarya</taxon>
        <taxon>Ascomycota</taxon>
        <taxon>Pezizomycotina</taxon>
        <taxon>Leotiomycetes</taxon>
        <taxon>Helotiales</taxon>
        <taxon>Sclerotiniaceae</taxon>
        <taxon>Sclerotinia</taxon>
    </lineage>
</organism>
<dbReference type="GeneID" id="5482479"/>
<name>A7F4Q5_SCLS1</name>
<dbReference type="AlphaFoldDB" id="A7F4Q5"/>
<evidence type="ECO:0000313" key="2">
    <source>
        <dbReference type="Proteomes" id="UP000001312"/>
    </source>
</evidence>
<accession>A7F4Q5</accession>
<dbReference type="EMBL" id="CH476641">
    <property type="protein sequence ID" value="EDN97726.1"/>
    <property type="molecule type" value="Genomic_DNA"/>
</dbReference>
<keyword evidence="2" id="KW-1185">Reference proteome</keyword>
<dbReference type="KEGG" id="ssl:SS1G_12580"/>
<protein>
    <submittedName>
        <fullName evidence="1">Uncharacterized protein</fullName>
    </submittedName>
</protein>
<dbReference type="RefSeq" id="XP_001586593.1">
    <property type="nucleotide sequence ID" value="XM_001586543.1"/>
</dbReference>